<dbReference type="Gene3D" id="1.10.8.10">
    <property type="entry name" value="DNA helicase RuvA subunit, C-terminal domain"/>
    <property type="match status" value="1"/>
</dbReference>
<reference evidence="9 10" key="1">
    <citation type="submission" date="2025-04" db="UniProtKB">
        <authorList>
            <consortium name="RefSeq"/>
        </authorList>
    </citation>
    <scope>IDENTIFICATION</scope>
    <source>
        <tissue evidence="9 10">Whole body</tissue>
    </source>
</reference>
<feature type="region of interest" description="Disordered" evidence="6">
    <location>
        <begin position="195"/>
        <end position="230"/>
    </location>
</feature>
<evidence type="ECO:0000256" key="3">
    <source>
        <dbReference type="ARBA" id="ARBA00022833"/>
    </source>
</evidence>
<dbReference type="SMART" id="SM00547">
    <property type="entry name" value="ZnF_RBZ"/>
    <property type="match status" value="1"/>
</dbReference>
<evidence type="ECO:0000256" key="4">
    <source>
        <dbReference type="ARBA" id="ARBA00023054"/>
    </source>
</evidence>
<evidence type="ECO:0000256" key="1">
    <source>
        <dbReference type="ARBA" id="ARBA00022723"/>
    </source>
</evidence>
<feature type="compositionally biased region" description="Low complexity" evidence="6">
    <location>
        <begin position="288"/>
        <end position="329"/>
    </location>
</feature>
<dbReference type="InterPro" id="IPR003892">
    <property type="entry name" value="CUE"/>
</dbReference>
<feature type="region of interest" description="Disordered" evidence="6">
    <location>
        <begin position="463"/>
        <end position="484"/>
    </location>
</feature>
<evidence type="ECO:0000313" key="9">
    <source>
        <dbReference type="RefSeq" id="XP_015510059.1"/>
    </source>
</evidence>
<name>A0A6J0B795_NEOLC</name>
<sequence>MGDCHCSNIAIMQLFHELKQQFPALPDHVVSQCIAQNSHDKETCARSLRATQESRPPSGAFPPPPPPDTLTSINAMTTNHQAAPRPHRPASLDIGVAHTCPRTQNGAPASAPAACPSRGFFDDLTNPNNAGFELSVNVACSPAAGNRDFRTIPVVGGTCKRSALLVEPRPHYVGHVPDHNGGLTNGLADTSRSYTSVSLTLRPPTSEPQPPINIRSHGSSLTYSTSSVDPRGFQSRLQISIGPGAIGSVAAARIRPPMVPTRPTTLLPPASTPHRPPGLPAGPPSQLPRPTTTVSAPTTPSVPTTSGLAPSTSLPTTPASPSPSTFAPNANPPPPILTNTTVADFLQSPVNKVADHQKQLVAEQMVRRNRLAKELRAEKGKLDAMKRELKCLARPFNAATPPQELESKLRSEIYQLQVECDRMASEVDQSSDPAVPLGETNEEFYQSIYTGQPFVPFAGTNPRPPPLPSRPPAWIPSGDREERDGPSWVCGMCTFDNHPLMDKCEQCDMPRLPSHSSGTASLKCLVPVESLRPLFNSGTTQKRDDQASKTAPLTQER</sequence>
<dbReference type="PANTHER" id="PTHR46253">
    <property type="entry name" value="TGF-BETA-ACTIVATED KINASE 1 AND MAP3K7-BINDING PROTEIN TAB"/>
    <property type="match status" value="1"/>
</dbReference>
<dbReference type="GO" id="GO:0008270">
    <property type="term" value="F:zinc ion binding"/>
    <property type="evidence" value="ECO:0007669"/>
    <property type="project" value="UniProtKB-KW"/>
</dbReference>
<feature type="compositionally biased region" description="Low complexity" evidence="6">
    <location>
        <begin position="216"/>
        <end position="227"/>
    </location>
</feature>
<dbReference type="KEGG" id="nlo:107217174"/>
<feature type="compositionally biased region" description="Polar residues" evidence="6">
    <location>
        <begin position="548"/>
        <end position="557"/>
    </location>
</feature>
<evidence type="ECO:0000313" key="8">
    <source>
        <dbReference type="Proteomes" id="UP000829291"/>
    </source>
</evidence>
<dbReference type="Proteomes" id="UP000829291">
    <property type="component" value="Chromosome 1"/>
</dbReference>
<dbReference type="RefSeq" id="XP_015510059.1">
    <property type="nucleotide sequence ID" value="XM_015654573.1"/>
</dbReference>
<dbReference type="SUPFAM" id="SSF90209">
    <property type="entry name" value="Ran binding protein zinc finger-like"/>
    <property type="match status" value="1"/>
</dbReference>
<dbReference type="CTD" id="23118"/>
<proteinExistence type="predicted"/>
<feature type="region of interest" description="Disordered" evidence="6">
    <location>
        <begin position="253"/>
        <end position="337"/>
    </location>
</feature>
<keyword evidence="8" id="KW-1185">Reference proteome</keyword>
<evidence type="ECO:0000256" key="2">
    <source>
        <dbReference type="ARBA" id="ARBA00022771"/>
    </source>
</evidence>
<dbReference type="InterPro" id="IPR001876">
    <property type="entry name" value="Znf_RanBP2"/>
</dbReference>
<dbReference type="InterPro" id="IPR041911">
    <property type="entry name" value="TAB2/3_CUE"/>
</dbReference>
<gene>
    <name evidence="9 10" type="primary">LOC107217174</name>
</gene>
<feature type="region of interest" description="Disordered" evidence="6">
    <location>
        <begin position="44"/>
        <end position="73"/>
    </location>
</feature>
<dbReference type="GeneID" id="107217174"/>
<feature type="domain" description="RanBP2-type" evidence="7">
    <location>
        <begin position="483"/>
        <end position="513"/>
    </location>
</feature>
<keyword evidence="2 5" id="KW-0863">Zinc-finger</keyword>
<dbReference type="PROSITE" id="PS50199">
    <property type="entry name" value="ZF_RANBP2_2"/>
    <property type="match status" value="1"/>
</dbReference>
<feature type="compositionally biased region" description="Pro residues" evidence="6">
    <location>
        <begin position="270"/>
        <end position="287"/>
    </location>
</feature>
<accession>A0A6J0B795</accession>
<evidence type="ECO:0000313" key="10">
    <source>
        <dbReference type="RefSeq" id="XP_015510060.1"/>
    </source>
</evidence>
<evidence type="ECO:0000256" key="6">
    <source>
        <dbReference type="SAM" id="MobiDB-lite"/>
    </source>
</evidence>
<dbReference type="PANTHER" id="PTHR46253:SF1">
    <property type="entry name" value="TAB2"/>
    <property type="match status" value="1"/>
</dbReference>
<keyword evidence="4" id="KW-0175">Coiled coil</keyword>
<feature type="region of interest" description="Disordered" evidence="6">
    <location>
        <begin position="535"/>
        <end position="557"/>
    </location>
</feature>
<dbReference type="RefSeq" id="XP_015510060.1">
    <property type="nucleotide sequence ID" value="XM_015654574.1"/>
</dbReference>
<keyword evidence="3" id="KW-0862">Zinc</keyword>
<protein>
    <submittedName>
        <fullName evidence="9 10">Mucin-2-like isoform X1</fullName>
    </submittedName>
</protein>
<dbReference type="GO" id="GO:0043130">
    <property type="term" value="F:ubiquitin binding"/>
    <property type="evidence" value="ECO:0007669"/>
    <property type="project" value="InterPro"/>
</dbReference>
<organism evidence="8 10">
    <name type="scientific">Neodiprion lecontei</name>
    <name type="common">Redheaded pine sawfly</name>
    <dbReference type="NCBI Taxonomy" id="441921"/>
    <lineage>
        <taxon>Eukaryota</taxon>
        <taxon>Metazoa</taxon>
        <taxon>Ecdysozoa</taxon>
        <taxon>Arthropoda</taxon>
        <taxon>Hexapoda</taxon>
        <taxon>Insecta</taxon>
        <taxon>Pterygota</taxon>
        <taxon>Neoptera</taxon>
        <taxon>Endopterygota</taxon>
        <taxon>Hymenoptera</taxon>
        <taxon>Tenthredinoidea</taxon>
        <taxon>Diprionidae</taxon>
        <taxon>Diprioninae</taxon>
        <taxon>Neodiprion</taxon>
    </lineage>
</organism>
<dbReference type="Gene3D" id="2.30.30.380">
    <property type="entry name" value="Zn-finger domain of Sec23/24"/>
    <property type="match status" value="1"/>
</dbReference>
<evidence type="ECO:0000259" key="7">
    <source>
        <dbReference type="PROSITE" id="PS50199"/>
    </source>
</evidence>
<dbReference type="AlphaFoldDB" id="A0A6J0B795"/>
<feature type="compositionally biased region" description="Pro residues" evidence="6">
    <location>
        <begin position="463"/>
        <end position="474"/>
    </location>
</feature>
<dbReference type="OrthoDB" id="6367910at2759"/>
<dbReference type="SMART" id="SM00546">
    <property type="entry name" value="CUE"/>
    <property type="match status" value="1"/>
</dbReference>
<feature type="compositionally biased region" description="Pro residues" evidence="6">
    <location>
        <begin position="59"/>
        <end position="68"/>
    </location>
</feature>
<dbReference type="InterPro" id="IPR036443">
    <property type="entry name" value="Znf_RanBP2_sf"/>
</dbReference>
<dbReference type="PROSITE" id="PS01358">
    <property type="entry name" value="ZF_RANBP2_1"/>
    <property type="match status" value="1"/>
</dbReference>
<dbReference type="CDD" id="cd14362">
    <property type="entry name" value="CUE_TAB2_TAB3"/>
    <property type="match status" value="1"/>
</dbReference>
<keyword evidence="1" id="KW-0479">Metal-binding</keyword>
<evidence type="ECO:0000256" key="5">
    <source>
        <dbReference type="PROSITE-ProRule" id="PRU00322"/>
    </source>
</evidence>